<name>A0A9P6KY25_9MICR</name>
<dbReference type="SUPFAM" id="SSF55257">
    <property type="entry name" value="RBP11-like subunits of RNA polymerase"/>
    <property type="match status" value="1"/>
</dbReference>
<comment type="caution">
    <text evidence="5">The sequence shown here is derived from an EMBL/GenBank/DDBJ whole genome shotgun (WGS) entry which is preliminary data.</text>
</comment>
<evidence type="ECO:0000256" key="2">
    <source>
        <dbReference type="ARBA" id="ARBA00023163"/>
    </source>
</evidence>
<keyword evidence="2" id="KW-0804">Transcription</keyword>
<feature type="domain" description="DNA-directed RNA polymerase RBP11-like dimerisation" evidence="4">
    <location>
        <begin position="13"/>
        <end position="92"/>
    </location>
</feature>
<protein>
    <submittedName>
        <fullName evidence="5">DNA-directed RNA polymerases I and III subunit RPAC2</fullName>
    </submittedName>
</protein>
<dbReference type="PANTHER" id="PTHR13946:SF28">
    <property type="entry name" value="DNA-DIRECTED RNA POLYMERASES I AND III SUBUNIT RPAC2"/>
    <property type="match status" value="1"/>
</dbReference>
<dbReference type="AlphaFoldDB" id="A0A9P6KY25"/>
<dbReference type="EMBL" id="SBJO01000291">
    <property type="protein sequence ID" value="KAF9761615.1"/>
    <property type="molecule type" value="Genomic_DNA"/>
</dbReference>
<dbReference type="GO" id="GO:0046983">
    <property type="term" value="F:protein dimerization activity"/>
    <property type="evidence" value="ECO:0007669"/>
    <property type="project" value="InterPro"/>
</dbReference>
<keyword evidence="1 5" id="KW-0240">DNA-directed RNA polymerase</keyword>
<dbReference type="InterPro" id="IPR022905">
    <property type="entry name" value="Rpo11-like"/>
</dbReference>
<dbReference type="OrthoDB" id="510325at2759"/>
<accession>A0A9P6KY25</accession>
<dbReference type="Pfam" id="PF13656">
    <property type="entry name" value="RNA_pol_L_2"/>
    <property type="match status" value="1"/>
</dbReference>
<evidence type="ECO:0000313" key="5">
    <source>
        <dbReference type="EMBL" id="KAF9761615.1"/>
    </source>
</evidence>
<organism evidence="5 6">
    <name type="scientific">Nosema granulosis</name>
    <dbReference type="NCBI Taxonomy" id="83296"/>
    <lineage>
        <taxon>Eukaryota</taxon>
        <taxon>Fungi</taxon>
        <taxon>Fungi incertae sedis</taxon>
        <taxon>Microsporidia</taxon>
        <taxon>Nosematidae</taxon>
        <taxon>Nosema</taxon>
    </lineage>
</organism>
<dbReference type="Proteomes" id="UP000740883">
    <property type="component" value="Unassembled WGS sequence"/>
</dbReference>
<gene>
    <name evidence="5" type="primary">rpc19</name>
    <name evidence="5" type="ORF">NGRA_2518</name>
</gene>
<dbReference type="InterPro" id="IPR036603">
    <property type="entry name" value="RBP11-like"/>
</dbReference>
<dbReference type="GO" id="GO:0006351">
    <property type="term" value="P:DNA-templated transcription"/>
    <property type="evidence" value="ECO:0007669"/>
    <property type="project" value="InterPro"/>
</dbReference>
<dbReference type="InterPro" id="IPR009025">
    <property type="entry name" value="RBP11-like_dimer"/>
</dbReference>
<proteinExistence type="inferred from homology"/>
<dbReference type="HAMAP" id="MF_00261">
    <property type="entry name" value="RNApol_arch_Rpo11"/>
    <property type="match status" value="1"/>
</dbReference>
<evidence type="ECO:0000259" key="4">
    <source>
        <dbReference type="Pfam" id="PF13656"/>
    </source>
</evidence>
<dbReference type="GO" id="GO:0055029">
    <property type="term" value="C:nuclear DNA-directed RNA polymerase complex"/>
    <property type="evidence" value="ECO:0007669"/>
    <property type="project" value="UniProtKB-ARBA"/>
</dbReference>
<evidence type="ECO:0000313" key="6">
    <source>
        <dbReference type="Proteomes" id="UP000740883"/>
    </source>
</evidence>
<keyword evidence="6" id="KW-1185">Reference proteome</keyword>
<dbReference type="GO" id="GO:0003899">
    <property type="term" value="F:DNA-directed RNA polymerase activity"/>
    <property type="evidence" value="ECO:0007669"/>
    <property type="project" value="InterPro"/>
</dbReference>
<evidence type="ECO:0000256" key="1">
    <source>
        <dbReference type="ARBA" id="ARBA00022478"/>
    </source>
</evidence>
<comment type="similarity">
    <text evidence="3">Belongs to the archaeal Rpo11/eukaryotic RPB11/RPC19 RNA polymerase subunit family.</text>
</comment>
<dbReference type="Gene3D" id="3.30.1360.10">
    <property type="entry name" value="RNA polymerase, RBP11-like subunit"/>
    <property type="match status" value="1"/>
</dbReference>
<dbReference type="PANTHER" id="PTHR13946">
    <property type="entry name" value="DNA-DIRECTED RNA POLYMERASE I,II,III"/>
    <property type="match status" value="1"/>
</dbReference>
<reference evidence="5 6" key="1">
    <citation type="journal article" date="2020" name="Genome Biol. Evol.">
        <title>Comparative genomics of strictly vertically transmitted, feminizing microsporidia endosymbionts of amphipod crustaceans.</title>
        <authorList>
            <person name="Cormier A."/>
            <person name="Chebbi M.A."/>
            <person name="Giraud I."/>
            <person name="Wattier R."/>
            <person name="Teixeira M."/>
            <person name="Gilbert C."/>
            <person name="Rigaud T."/>
            <person name="Cordaux R."/>
        </authorList>
    </citation>
    <scope>NUCLEOTIDE SEQUENCE [LARGE SCALE GENOMIC DNA]</scope>
    <source>
        <strain evidence="5 6">Ou3-Ou53</strain>
    </source>
</reference>
<sequence>MEEEHRVKIINELSLNIRKEDHTIMNPIRYAIQSDFLKEGVEFCGYTIPHPSEQSCNLVIQMKDKEKQTLENLIGVTCRGIDNLVSIIDKISKSLDNSL</sequence>
<evidence type="ECO:0000256" key="3">
    <source>
        <dbReference type="ARBA" id="ARBA00025751"/>
    </source>
</evidence>